<evidence type="ECO:0000256" key="1">
    <source>
        <dbReference type="ARBA" id="ARBA00004211"/>
    </source>
</evidence>
<evidence type="ECO:0000313" key="13">
    <source>
        <dbReference type="EMBL" id="KAJ1644620.1"/>
    </source>
</evidence>
<evidence type="ECO:0000256" key="9">
    <source>
        <dbReference type="SAM" id="Coils"/>
    </source>
</evidence>
<keyword evidence="14" id="KW-1185">Reference proteome</keyword>
<keyword evidence="6 11" id="KW-1133">Transmembrane helix</keyword>
<dbReference type="GO" id="GO:0031201">
    <property type="term" value="C:SNARE complex"/>
    <property type="evidence" value="ECO:0007669"/>
    <property type="project" value="TreeGrafter"/>
</dbReference>
<dbReference type="Proteomes" id="UP001145021">
    <property type="component" value="Unassembled WGS sequence"/>
</dbReference>
<evidence type="ECO:0000256" key="8">
    <source>
        <dbReference type="ARBA" id="ARBA00023136"/>
    </source>
</evidence>
<comment type="caution">
    <text evidence="13">The sequence shown here is derived from an EMBL/GenBank/DDBJ whole genome shotgun (WGS) entry which is preliminary data.</text>
</comment>
<feature type="region of interest" description="Disordered" evidence="10">
    <location>
        <begin position="1"/>
        <end position="40"/>
    </location>
</feature>
<evidence type="ECO:0000256" key="4">
    <source>
        <dbReference type="ARBA" id="ARBA00022692"/>
    </source>
</evidence>
<comment type="similarity">
    <text evidence="2">Belongs to the syntaxin family.</text>
</comment>
<name>A0A9W7XJM0_9FUNG</name>
<reference evidence="13" key="1">
    <citation type="submission" date="2022-07" db="EMBL/GenBank/DDBJ databases">
        <title>Phylogenomic reconstructions and comparative analyses of Kickxellomycotina fungi.</title>
        <authorList>
            <person name="Reynolds N.K."/>
            <person name="Stajich J.E."/>
            <person name="Barry K."/>
            <person name="Grigoriev I.V."/>
            <person name="Crous P."/>
            <person name="Smith M.E."/>
        </authorList>
    </citation>
    <scope>NUCLEOTIDE SEQUENCE</scope>
    <source>
        <strain evidence="13">NBRC 105413</strain>
    </source>
</reference>
<dbReference type="Gene3D" id="1.20.5.110">
    <property type="match status" value="1"/>
</dbReference>
<dbReference type="PANTHER" id="PTHR15959">
    <property type="entry name" value="SYNTAXIN-18"/>
    <property type="match status" value="1"/>
</dbReference>
<proteinExistence type="inferred from homology"/>
<keyword evidence="5" id="KW-0653">Protein transport</keyword>
<comment type="subcellular location">
    <subcellularLocation>
        <location evidence="1">Membrane</location>
        <topology evidence="1">Single-pass type IV membrane protein</topology>
    </subcellularLocation>
</comment>
<dbReference type="EMBL" id="JANBOH010000153">
    <property type="protein sequence ID" value="KAJ1644620.1"/>
    <property type="molecule type" value="Genomic_DNA"/>
</dbReference>
<accession>A0A9W7XJM0</accession>
<feature type="transmembrane region" description="Helical" evidence="11">
    <location>
        <begin position="353"/>
        <end position="371"/>
    </location>
</feature>
<feature type="region of interest" description="Disordered" evidence="10">
    <location>
        <begin position="223"/>
        <end position="254"/>
    </location>
</feature>
<feature type="coiled-coil region" evidence="9">
    <location>
        <begin position="270"/>
        <end position="329"/>
    </location>
</feature>
<evidence type="ECO:0000256" key="10">
    <source>
        <dbReference type="SAM" id="MobiDB-lite"/>
    </source>
</evidence>
<evidence type="ECO:0000256" key="6">
    <source>
        <dbReference type="ARBA" id="ARBA00022989"/>
    </source>
</evidence>
<dbReference type="GO" id="GO:0015031">
    <property type="term" value="P:protein transport"/>
    <property type="evidence" value="ECO:0007669"/>
    <property type="project" value="UniProtKB-KW"/>
</dbReference>
<feature type="compositionally biased region" description="Basic and acidic residues" evidence="10">
    <location>
        <begin position="245"/>
        <end position="254"/>
    </location>
</feature>
<keyword evidence="8 11" id="KW-0472">Membrane</keyword>
<sequence length="372" mass="42256">MDITKDFRKLVTQETAERQKDLPKSEKDTGRFDILPPRRPDFTQPAKNAFMAEAYIIAKHIQSLRVQIVEVRPAYLNLQQSRQHRAGLGRHGAARLSDPERDEIDQGIKLAIKQMLSKIQSLGQLADATLDKISDKEGEKADSARVLLKRLVGALDPRNAGKQSDSTADGSVLPLALSKRDIVAAHQSSVIWWLNSLLQKTNKVHAEMQELYLRQKLERQRGLVSRQQQQQQQQQKDVSPIKSGEAGRADSEQAQKDQEEMLSHLSQQELQMLQEENRSMLNQFESALDQVRETQRSLVEISTLQTQLANELNAQMQQTERLYNEAVGSLDAVGQGNEYLVSARKHQSGARKWVLIVFVVLSFVLLFLDWFD</sequence>
<dbReference type="PANTHER" id="PTHR15959:SF0">
    <property type="entry name" value="SYNTAXIN-18"/>
    <property type="match status" value="1"/>
</dbReference>
<keyword evidence="4 11" id="KW-0812">Transmembrane</keyword>
<evidence type="ECO:0000259" key="12">
    <source>
        <dbReference type="Pfam" id="PF10496"/>
    </source>
</evidence>
<keyword evidence="7 9" id="KW-0175">Coiled coil</keyword>
<evidence type="ECO:0000313" key="14">
    <source>
        <dbReference type="Proteomes" id="UP001145021"/>
    </source>
</evidence>
<feature type="domain" description="SNARE-complex protein Syntaxin-18 N-terminal" evidence="12">
    <location>
        <begin position="1"/>
        <end position="104"/>
    </location>
</feature>
<dbReference type="AlphaFoldDB" id="A0A9W7XJM0"/>
<keyword evidence="3" id="KW-0813">Transport</keyword>
<dbReference type="GO" id="GO:0005783">
    <property type="term" value="C:endoplasmic reticulum"/>
    <property type="evidence" value="ECO:0007669"/>
    <property type="project" value="TreeGrafter"/>
</dbReference>
<evidence type="ECO:0000256" key="3">
    <source>
        <dbReference type="ARBA" id="ARBA00022448"/>
    </source>
</evidence>
<organism evidence="13 14">
    <name type="scientific">Coemansia asiatica</name>
    <dbReference type="NCBI Taxonomy" id="1052880"/>
    <lineage>
        <taxon>Eukaryota</taxon>
        <taxon>Fungi</taxon>
        <taxon>Fungi incertae sedis</taxon>
        <taxon>Zoopagomycota</taxon>
        <taxon>Kickxellomycotina</taxon>
        <taxon>Kickxellomycetes</taxon>
        <taxon>Kickxellales</taxon>
        <taxon>Kickxellaceae</taxon>
        <taxon>Coemansia</taxon>
    </lineage>
</organism>
<protein>
    <recommendedName>
        <fullName evidence="12">SNARE-complex protein Syntaxin-18 N-terminal domain-containing protein</fullName>
    </recommendedName>
</protein>
<evidence type="ECO:0000256" key="7">
    <source>
        <dbReference type="ARBA" id="ARBA00023054"/>
    </source>
</evidence>
<evidence type="ECO:0000256" key="5">
    <source>
        <dbReference type="ARBA" id="ARBA00022927"/>
    </source>
</evidence>
<dbReference type="InterPro" id="IPR019529">
    <property type="entry name" value="Syntaxin-18_N"/>
</dbReference>
<dbReference type="GO" id="GO:0006890">
    <property type="term" value="P:retrograde vesicle-mediated transport, Golgi to endoplasmic reticulum"/>
    <property type="evidence" value="ECO:0007669"/>
    <property type="project" value="TreeGrafter"/>
</dbReference>
<gene>
    <name evidence="13" type="ORF">LPJ64_003728</name>
</gene>
<dbReference type="Pfam" id="PF10496">
    <property type="entry name" value="Syntaxin-18_N"/>
    <property type="match status" value="1"/>
</dbReference>
<evidence type="ECO:0000256" key="2">
    <source>
        <dbReference type="ARBA" id="ARBA00009063"/>
    </source>
</evidence>
<evidence type="ECO:0000256" key="11">
    <source>
        <dbReference type="SAM" id="Phobius"/>
    </source>
</evidence>